<gene>
    <name evidence="2" type="ORF">PECUL_23A010920</name>
</gene>
<evidence type="ECO:0000313" key="3">
    <source>
        <dbReference type="Proteomes" id="UP001295444"/>
    </source>
</evidence>
<dbReference type="Proteomes" id="UP001295444">
    <property type="component" value="Chromosome 03"/>
</dbReference>
<accession>A0AAD1RU55</accession>
<feature type="region of interest" description="Disordered" evidence="1">
    <location>
        <begin position="1"/>
        <end position="29"/>
    </location>
</feature>
<reference evidence="2" key="1">
    <citation type="submission" date="2022-03" db="EMBL/GenBank/DDBJ databases">
        <authorList>
            <person name="Alioto T."/>
            <person name="Alioto T."/>
            <person name="Gomez Garrido J."/>
        </authorList>
    </citation>
    <scope>NUCLEOTIDE SEQUENCE</scope>
</reference>
<dbReference type="AlphaFoldDB" id="A0AAD1RU55"/>
<protein>
    <submittedName>
        <fullName evidence="2">Uncharacterized protein</fullName>
    </submittedName>
</protein>
<evidence type="ECO:0000256" key="1">
    <source>
        <dbReference type="SAM" id="MobiDB-lite"/>
    </source>
</evidence>
<name>A0AAD1RU55_PELCU</name>
<keyword evidence="3" id="KW-1185">Reference proteome</keyword>
<sequence length="74" mass="7655">MENMIKSAGATRQSNNSRDPTTVGGGGAASSCTLLHPVGRLRLLEGTGHSEVATCASGSIRRVLASDHEYPGCR</sequence>
<feature type="compositionally biased region" description="Polar residues" evidence="1">
    <location>
        <begin position="10"/>
        <end position="20"/>
    </location>
</feature>
<proteinExistence type="predicted"/>
<dbReference type="PROSITE" id="PS51257">
    <property type="entry name" value="PROKAR_LIPOPROTEIN"/>
    <property type="match status" value="1"/>
</dbReference>
<dbReference type="EMBL" id="OW240914">
    <property type="protein sequence ID" value="CAH2277268.1"/>
    <property type="molecule type" value="Genomic_DNA"/>
</dbReference>
<organism evidence="2 3">
    <name type="scientific">Pelobates cultripes</name>
    <name type="common">Western spadefoot toad</name>
    <dbReference type="NCBI Taxonomy" id="61616"/>
    <lineage>
        <taxon>Eukaryota</taxon>
        <taxon>Metazoa</taxon>
        <taxon>Chordata</taxon>
        <taxon>Craniata</taxon>
        <taxon>Vertebrata</taxon>
        <taxon>Euteleostomi</taxon>
        <taxon>Amphibia</taxon>
        <taxon>Batrachia</taxon>
        <taxon>Anura</taxon>
        <taxon>Pelobatoidea</taxon>
        <taxon>Pelobatidae</taxon>
        <taxon>Pelobates</taxon>
    </lineage>
</organism>
<evidence type="ECO:0000313" key="2">
    <source>
        <dbReference type="EMBL" id="CAH2277268.1"/>
    </source>
</evidence>